<gene>
    <name evidence="2" type="ORF">F3Y22_tig00112215pilonHSYRG00326</name>
</gene>
<dbReference type="InterPro" id="IPR036397">
    <property type="entry name" value="RNaseH_sf"/>
</dbReference>
<dbReference type="InterPro" id="IPR002156">
    <property type="entry name" value="RNaseH_domain"/>
</dbReference>
<evidence type="ECO:0000259" key="1">
    <source>
        <dbReference type="Pfam" id="PF13456"/>
    </source>
</evidence>
<comment type="caution">
    <text evidence="2">The sequence shown here is derived from an EMBL/GenBank/DDBJ whole genome shotgun (WGS) entry which is preliminary data.</text>
</comment>
<dbReference type="AlphaFoldDB" id="A0A6A2Y2Z4"/>
<sequence>MAAVHAVKFAVELGFHSVFIEEDSRGVIAKLQYSSPDLSEISASTWEVKIISNQIHACVFQFISRDENKVAHLLVANSNLGPREVEIQVAENSRLIDPL</sequence>
<accession>A0A6A2Y2Z4</accession>
<dbReference type="GO" id="GO:0003676">
    <property type="term" value="F:nucleic acid binding"/>
    <property type="evidence" value="ECO:0007669"/>
    <property type="project" value="InterPro"/>
</dbReference>
<dbReference type="GO" id="GO:0004523">
    <property type="term" value="F:RNA-DNA hybrid ribonuclease activity"/>
    <property type="evidence" value="ECO:0007669"/>
    <property type="project" value="InterPro"/>
</dbReference>
<reference evidence="2" key="1">
    <citation type="submission" date="2019-09" db="EMBL/GenBank/DDBJ databases">
        <title>Draft genome information of white flower Hibiscus syriacus.</title>
        <authorList>
            <person name="Kim Y.-M."/>
        </authorList>
    </citation>
    <scope>NUCLEOTIDE SEQUENCE [LARGE SCALE GENOMIC DNA]</scope>
    <source>
        <strain evidence="2">YM2019G1</strain>
    </source>
</reference>
<evidence type="ECO:0000313" key="2">
    <source>
        <dbReference type="EMBL" id="KAE8669916.1"/>
    </source>
</evidence>
<feature type="domain" description="RNase H type-1" evidence="1">
    <location>
        <begin position="2"/>
        <end position="76"/>
    </location>
</feature>
<dbReference type="Gene3D" id="3.30.420.10">
    <property type="entry name" value="Ribonuclease H-like superfamily/Ribonuclease H"/>
    <property type="match status" value="1"/>
</dbReference>
<dbReference type="InterPro" id="IPR052929">
    <property type="entry name" value="RNase_H-like_EbsB-rel"/>
</dbReference>
<dbReference type="EMBL" id="VEPZ02001517">
    <property type="protein sequence ID" value="KAE8669916.1"/>
    <property type="molecule type" value="Genomic_DNA"/>
</dbReference>
<dbReference type="PANTHER" id="PTHR47074">
    <property type="entry name" value="BNAC02G40300D PROTEIN"/>
    <property type="match status" value="1"/>
</dbReference>
<dbReference type="PANTHER" id="PTHR47074:SF61">
    <property type="entry name" value="RNASE H TYPE-1 DOMAIN-CONTAINING PROTEIN"/>
    <property type="match status" value="1"/>
</dbReference>
<keyword evidence="3" id="KW-1185">Reference proteome</keyword>
<organism evidence="2 3">
    <name type="scientific">Hibiscus syriacus</name>
    <name type="common">Rose of Sharon</name>
    <dbReference type="NCBI Taxonomy" id="106335"/>
    <lineage>
        <taxon>Eukaryota</taxon>
        <taxon>Viridiplantae</taxon>
        <taxon>Streptophyta</taxon>
        <taxon>Embryophyta</taxon>
        <taxon>Tracheophyta</taxon>
        <taxon>Spermatophyta</taxon>
        <taxon>Magnoliopsida</taxon>
        <taxon>eudicotyledons</taxon>
        <taxon>Gunneridae</taxon>
        <taxon>Pentapetalae</taxon>
        <taxon>rosids</taxon>
        <taxon>malvids</taxon>
        <taxon>Malvales</taxon>
        <taxon>Malvaceae</taxon>
        <taxon>Malvoideae</taxon>
        <taxon>Hibiscus</taxon>
    </lineage>
</organism>
<evidence type="ECO:0000313" key="3">
    <source>
        <dbReference type="Proteomes" id="UP000436088"/>
    </source>
</evidence>
<name>A0A6A2Y2Z4_HIBSY</name>
<protein>
    <recommendedName>
        <fullName evidence="1">RNase H type-1 domain-containing protein</fullName>
    </recommendedName>
</protein>
<proteinExistence type="predicted"/>
<dbReference type="Proteomes" id="UP000436088">
    <property type="component" value="Unassembled WGS sequence"/>
</dbReference>
<dbReference type="Pfam" id="PF13456">
    <property type="entry name" value="RVT_3"/>
    <property type="match status" value="1"/>
</dbReference>